<dbReference type="GO" id="GO:0050660">
    <property type="term" value="F:flavin adenine dinucleotide binding"/>
    <property type="evidence" value="ECO:0007669"/>
    <property type="project" value="InterPro"/>
</dbReference>
<dbReference type="InterPro" id="IPR013786">
    <property type="entry name" value="AcylCoA_DH/ox_N"/>
</dbReference>
<accession>A0A8E2JBE0</accession>
<comment type="similarity">
    <text evidence="2 6">Belongs to the acyl-CoA dehydrogenase family.</text>
</comment>
<evidence type="ECO:0000259" key="7">
    <source>
        <dbReference type="Pfam" id="PF00441"/>
    </source>
</evidence>
<gene>
    <name evidence="10" type="ORF">K432DRAFT_396477</name>
</gene>
<comment type="cofactor">
    <cofactor evidence="1 6">
        <name>FAD</name>
        <dbReference type="ChEBI" id="CHEBI:57692"/>
    </cofactor>
</comment>
<dbReference type="SUPFAM" id="SSF56645">
    <property type="entry name" value="Acyl-CoA dehydrogenase NM domain-like"/>
    <property type="match status" value="1"/>
</dbReference>
<feature type="domain" description="Acyl-CoA dehydrogenase/oxidase N-terminal" evidence="9">
    <location>
        <begin position="26"/>
        <end position="155"/>
    </location>
</feature>
<dbReference type="EMBL" id="KV745215">
    <property type="protein sequence ID" value="OCK76400.1"/>
    <property type="molecule type" value="Genomic_DNA"/>
</dbReference>
<reference evidence="10 11" key="1">
    <citation type="journal article" date="2016" name="Nat. Commun.">
        <title>Ectomycorrhizal ecology is imprinted in the genome of the dominant symbiotic fungus Cenococcum geophilum.</title>
        <authorList>
            <consortium name="DOE Joint Genome Institute"/>
            <person name="Peter M."/>
            <person name="Kohler A."/>
            <person name="Ohm R.A."/>
            <person name="Kuo A."/>
            <person name="Krutzmann J."/>
            <person name="Morin E."/>
            <person name="Arend M."/>
            <person name="Barry K.W."/>
            <person name="Binder M."/>
            <person name="Choi C."/>
            <person name="Clum A."/>
            <person name="Copeland A."/>
            <person name="Grisel N."/>
            <person name="Haridas S."/>
            <person name="Kipfer T."/>
            <person name="LaButti K."/>
            <person name="Lindquist E."/>
            <person name="Lipzen A."/>
            <person name="Maire R."/>
            <person name="Meier B."/>
            <person name="Mihaltcheva S."/>
            <person name="Molinier V."/>
            <person name="Murat C."/>
            <person name="Poggeler S."/>
            <person name="Quandt C.A."/>
            <person name="Sperisen C."/>
            <person name="Tritt A."/>
            <person name="Tisserant E."/>
            <person name="Crous P.W."/>
            <person name="Henrissat B."/>
            <person name="Nehls U."/>
            <person name="Egli S."/>
            <person name="Spatafora J.W."/>
            <person name="Grigoriev I.V."/>
            <person name="Martin F.M."/>
        </authorList>
    </citation>
    <scope>NUCLEOTIDE SEQUENCE [LARGE SCALE GENOMIC DNA]</scope>
    <source>
        <strain evidence="10 11">CBS 459.81</strain>
    </source>
</reference>
<evidence type="ECO:0000313" key="11">
    <source>
        <dbReference type="Proteomes" id="UP000250266"/>
    </source>
</evidence>
<evidence type="ECO:0000259" key="8">
    <source>
        <dbReference type="Pfam" id="PF02770"/>
    </source>
</evidence>
<dbReference type="InterPro" id="IPR037069">
    <property type="entry name" value="AcylCoA_DH/ox_N_sf"/>
</dbReference>
<dbReference type="Pfam" id="PF02770">
    <property type="entry name" value="Acyl-CoA_dh_M"/>
    <property type="match status" value="1"/>
</dbReference>
<proteinExistence type="inferred from homology"/>
<dbReference type="AlphaFoldDB" id="A0A8E2JBE0"/>
<keyword evidence="3 6" id="KW-0285">Flavoprotein</keyword>
<dbReference type="Proteomes" id="UP000250266">
    <property type="component" value="Unassembled WGS sequence"/>
</dbReference>
<evidence type="ECO:0000256" key="2">
    <source>
        <dbReference type="ARBA" id="ARBA00009347"/>
    </source>
</evidence>
<dbReference type="InterPro" id="IPR006091">
    <property type="entry name" value="Acyl-CoA_Oxase/DH_mid-dom"/>
</dbReference>
<dbReference type="InterPro" id="IPR046373">
    <property type="entry name" value="Acyl-CoA_Oxase/DH_mid-dom_sf"/>
</dbReference>
<dbReference type="Gene3D" id="2.40.110.10">
    <property type="entry name" value="Butyryl-CoA Dehydrogenase, subunit A, domain 2"/>
    <property type="match status" value="1"/>
</dbReference>
<dbReference type="GO" id="GO:0033539">
    <property type="term" value="P:fatty acid beta-oxidation using acyl-CoA dehydrogenase"/>
    <property type="evidence" value="ECO:0007669"/>
    <property type="project" value="TreeGrafter"/>
</dbReference>
<dbReference type="PANTHER" id="PTHR48083">
    <property type="entry name" value="MEDIUM-CHAIN SPECIFIC ACYL-COA DEHYDROGENASE, MITOCHONDRIAL-RELATED"/>
    <property type="match status" value="1"/>
</dbReference>
<evidence type="ECO:0000256" key="4">
    <source>
        <dbReference type="ARBA" id="ARBA00022827"/>
    </source>
</evidence>
<feature type="domain" description="Acyl-CoA dehydrogenase/oxidase C-terminal" evidence="7">
    <location>
        <begin position="267"/>
        <end position="424"/>
    </location>
</feature>
<dbReference type="OrthoDB" id="10254877at2759"/>
<keyword evidence="11" id="KW-1185">Reference proteome</keyword>
<evidence type="ECO:0000256" key="6">
    <source>
        <dbReference type="RuleBase" id="RU362125"/>
    </source>
</evidence>
<dbReference type="Gene3D" id="1.10.540.10">
    <property type="entry name" value="Acyl-CoA dehydrogenase/oxidase, N-terminal domain"/>
    <property type="match status" value="1"/>
</dbReference>
<dbReference type="GO" id="GO:0003995">
    <property type="term" value="F:acyl-CoA dehydrogenase activity"/>
    <property type="evidence" value="ECO:0007669"/>
    <property type="project" value="TreeGrafter"/>
</dbReference>
<name>A0A8E2JBE0_9PEZI</name>
<evidence type="ECO:0000313" key="10">
    <source>
        <dbReference type="EMBL" id="OCK76400.1"/>
    </source>
</evidence>
<dbReference type="InterPro" id="IPR036250">
    <property type="entry name" value="AcylCo_DH-like_C"/>
</dbReference>
<keyword evidence="5 6" id="KW-0560">Oxidoreductase</keyword>
<evidence type="ECO:0000256" key="1">
    <source>
        <dbReference type="ARBA" id="ARBA00001974"/>
    </source>
</evidence>
<dbReference type="InterPro" id="IPR050741">
    <property type="entry name" value="Acyl-CoA_dehydrogenase"/>
</dbReference>
<dbReference type="SUPFAM" id="SSF47203">
    <property type="entry name" value="Acyl-CoA dehydrogenase C-terminal domain-like"/>
    <property type="match status" value="1"/>
</dbReference>
<keyword evidence="4 6" id="KW-0274">FAD</keyword>
<protein>
    <submittedName>
        <fullName evidence="10">Acyl-CoA dehydrogenase NM domain-like protein</fullName>
    </submittedName>
</protein>
<evidence type="ECO:0000259" key="9">
    <source>
        <dbReference type="Pfam" id="PF02771"/>
    </source>
</evidence>
<dbReference type="Gene3D" id="1.20.140.10">
    <property type="entry name" value="Butyryl-CoA Dehydrogenase, subunit A, domain 3"/>
    <property type="match status" value="1"/>
</dbReference>
<dbReference type="PANTHER" id="PTHR48083:SF15">
    <property type="entry name" value="ACYL-COA DEHYDROGENASE APDG"/>
    <property type="match status" value="1"/>
</dbReference>
<evidence type="ECO:0000256" key="5">
    <source>
        <dbReference type="ARBA" id="ARBA00023002"/>
    </source>
</evidence>
<evidence type="ECO:0000256" key="3">
    <source>
        <dbReference type="ARBA" id="ARBA00022630"/>
    </source>
</evidence>
<dbReference type="InterPro" id="IPR009100">
    <property type="entry name" value="AcylCoA_DH/oxidase_NM_dom_sf"/>
</dbReference>
<feature type="domain" description="Acyl-CoA oxidase/dehydrogenase middle" evidence="8">
    <location>
        <begin position="159"/>
        <end position="255"/>
    </location>
</feature>
<dbReference type="GO" id="GO:0005737">
    <property type="term" value="C:cytoplasm"/>
    <property type="evidence" value="ECO:0007669"/>
    <property type="project" value="TreeGrafter"/>
</dbReference>
<dbReference type="Pfam" id="PF00441">
    <property type="entry name" value="Acyl-CoA_dh_1"/>
    <property type="match status" value="1"/>
</dbReference>
<dbReference type="Pfam" id="PF02771">
    <property type="entry name" value="Acyl-CoA_dh_N"/>
    <property type="match status" value="1"/>
</dbReference>
<sequence>MTSPETPVPFSEPPWLMGFPSPYYNESHRKWQKSCRAFIQEHLHQHAMEWENDGDVPAHVFDTFSKHNMLIPNLPAPLPVAVLKGLGIHELLGGLRIEDYDHIHFSIYINEMKAAGLGGPPSSLSTGMAYGIPPLITYGSKELQDRFLPDLFTGKKRICIAITEPDAGSDVANIATTAEKTSDGRYYIVNGTKKWITNGVWSHYSTMAVRTGGPGAKGLSLLVVPLLDYPGVSMRRMKTTGSSASGTTFIELDDVKVPVENLIGQEGQGMKMITTNFNHERLAIAIGVTRVARVALSAAFAYVLRREAFGQPLMEQPVVRNRLARAGAELESLSAWVEQFVYQLAHMKKEVADVELGGLISLAKAKAGLVLDECARCAVLLFGGNGFTKTGQGELVEKIYREIPAARIPGGSEDVMFDLAIRQLVKNYRAKTKALNANAAKL</sequence>
<dbReference type="InterPro" id="IPR009075">
    <property type="entry name" value="AcylCo_DH/oxidase_C"/>
</dbReference>
<organism evidence="10 11">
    <name type="scientific">Lepidopterella palustris CBS 459.81</name>
    <dbReference type="NCBI Taxonomy" id="1314670"/>
    <lineage>
        <taxon>Eukaryota</taxon>
        <taxon>Fungi</taxon>
        <taxon>Dikarya</taxon>
        <taxon>Ascomycota</taxon>
        <taxon>Pezizomycotina</taxon>
        <taxon>Dothideomycetes</taxon>
        <taxon>Pleosporomycetidae</taxon>
        <taxon>Mytilinidiales</taxon>
        <taxon>Argynnaceae</taxon>
        <taxon>Lepidopterella</taxon>
    </lineage>
</organism>